<organism evidence="1 2">
    <name type="scientific">Hibiscus sabdariffa</name>
    <name type="common">roselle</name>
    <dbReference type="NCBI Taxonomy" id="183260"/>
    <lineage>
        <taxon>Eukaryota</taxon>
        <taxon>Viridiplantae</taxon>
        <taxon>Streptophyta</taxon>
        <taxon>Embryophyta</taxon>
        <taxon>Tracheophyta</taxon>
        <taxon>Spermatophyta</taxon>
        <taxon>Magnoliopsida</taxon>
        <taxon>eudicotyledons</taxon>
        <taxon>Gunneridae</taxon>
        <taxon>Pentapetalae</taxon>
        <taxon>rosids</taxon>
        <taxon>malvids</taxon>
        <taxon>Malvales</taxon>
        <taxon>Malvaceae</taxon>
        <taxon>Malvoideae</taxon>
        <taxon>Hibiscus</taxon>
    </lineage>
</organism>
<keyword evidence="2" id="KW-1185">Reference proteome</keyword>
<proteinExistence type="predicted"/>
<sequence length="193" mass="20514">MAGMSSSCNYGDMCSDDLTKAGSFPLVIVIDGSTGSNSSLGLLSKGNILDGLQVDSGSRPMPLQSDNSDFAPVQSDAGCKSHVSSLVGSLNQAPRIDHGAGHNGVHLPDQETNFSPLVQNKEPDLPSVFSRQNKEEVQLPQSDLRFPSAPILLDNVDSLRATTYESQEDQSVGLPFVQNFHPMVTRGKSGGRL</sequence>
<accession>A0ABR2QM90</accession>
<dbReference type="EMBL" id="JBBPBN010000035">
    <property type="protein sequence ID" value="KAK9001785.1"/>
    <property type="molecule type" value="Genomic_DNA"/>
</dbReference>
<reference evidence="1 2" key="1">
    <citation type="journal article" date="2024" name="G3 (Bethesda)">
        <title>Genome assembly of Hibiscus sabdariffa L. provides insights into metabolisms of medicinal natural products.</title>
        <authorList>
            <person name="Kim T."/>
        </authorList>
    </citation>
    <scope>NUCLEOTIDE SEQUENCE [LARGE SCALE GENOMIC DNA]</scope>
    <source>
        <strain evidence="1">TK-2024</strain>
        <tissue evidence="1">Old leaves</tissue>
    </source>
</reference>
<name>A0ABR2QM90_9ROSI</name>
<protein>
    <submittedName>
        <fullName evidence="1">Uncharacterized protein</fullName>
    </submittedName>
</protein>
<gene>
    <name evidence="1" type="ORF">V6N11_024483</name>
</gene>
<evidence type="ECO:0000313" key="1">
    <source>
        <dbReference type="EMBL" id="KAK9001785.1"/>
    </source>
</evidence>
<dbReference type="Proteomes" id="UP001396334">
    <property type="component" value="Unassembled WGS sequence"/>
</dbReference>
<comment type="caution">
    <text evidence="1">The sequence shown here is derived from an EMBL/GenBank/DDBJ whole genome shotgun (WGS) entry which is preliminary data.</text>
</comment>
<evidence type="ECO:0000313" key="2">
    <source>
        <dbReference type="Proteomes" id="UP001396334"/>
    </source>
</evidence>